<dbReference type="EMBL" id="CAJVQB010116732">
    <property type="protein sequence ID" value="CAG8852838.1"/>
    <property type="molecule type" value="Genomic_DNA"/>
</dbReference>
<dbReference type="Proteomes" id="UP000789901">
    <property type="component" value="Unassembled WGS sequence"/>
</dbReference>
<comment type="caution">
    <text evidence="1">The sequence shown here is derived from an EMBL/GenBank/DDBJ whole genome shotgun (WGS) entry which is preliminary data.</text>
</comment>
<keyword evidence="2" id="KW-1185">Reference proteome</keyword>
<evidence type="ECO:0000313" key="2">
    <source>
        <dbReference type="Proteomes" id="UP000789901"/>
    </source>
</evidence>
<sequence length="40" mass="4903">EYYTRQRVLLTGKQLEHQCAQQHEAYRYHTNAESNEQSEY</sequence>
<name>A0ABN7XEJ7_GIGMA</name>
<protein>
    <submittedName>
        <fullName evidence="1">14487_t:CDS:1</fullName>
    </submittedName>
</protein>
<reference evidence="1 2" key="1">
    <citation type="submission" date="2021-06" db="EMBL/GenBank/DDBJ databases">
        <authorList>
            <person name="Kallberg Y."/>
            <person name="Tangrot J."/>
            <person name="Rosling A."/>
        </authorList>
    </citation>
    <scope>NUCLEOTIDE SEQUENCE [LARGE SCALE GENOMIC DNA]</scope>
    <source>
        <strain evidence="1 2">120-4 pot B 10/14</strain>
    </source>
</reference>
<gene>
    <name evidence="1" type="ORF">GMARGA_LOCUS41659</name>
</gene>
<accession>A0ABN7XEJ7</accession>
<evidence type="ECO:0000313" key="1">
    <source>
        <dbReference type="EMBL" id="CAG8852838.1"/>
    </source>
</evidence>
<organism evidence="1 2">
    <name type="scientific">Gigaspora margarita</name>
    <dbReference type="NCBI Taxonomy" id="4874"/>
    <lineage>
        <taxon>Eukaryota</taxon>
        <taxon>Fungi</taxon>
        <taxon>Fungi incertae sedis</taxon>
        <taxon>Mucoromycota</taxon>
        <taxon>Glomeromycotina</taxon>
        <taxon>Glomeromycetes</taxon>
        <taxon>Diversisporales</taxon>
        <taxon>Gigasporaceae</taxon>
        <taxon>Gigaspora</taxon>
    </lineage>
</organism>
<proteinExistence type="predicted"/>
<feature type="non-terminal residue" evidence="1">
    <location>
        <position position="1"/>
    </location>
</feature>